<dbReference type="InterPro" id="IPR051910">
    <property type="entry name" value="ComF/GntX_DNA_util-trans"/>
</dbReference>
<dbReference type="SUPFAM" id="SSF53271">
    <property type="entry name" value="PRTase-like"/>
    <property type="match status" value="1"/>
</dbReference>
<evidence type="ECO:0008006" key="4">
    <source>
        <dbReference type="Google" id="ProtNLM"/>
    </source>
</evidence>
<proteinExistence type="inferred from homology"/>
<evidence type="ECO:0000313" key="3">
    <source>
        <dbReference type="Proteomes" id="UP000075418"/>
    </source>
</evidence>
<evidence type="ECO:0000313" key="2">
    <source>
        <dbReference type="EMBL" id="KYH15096.1"/>
    </source>
</evidence>
<sequence length="223" mass="26139">MPKCLQCRTPFIDQIDIINLFNSANNICESCKVQWAEAQINKAERCQRCLKRKDNNDSICKDCLYLTHHYSLMEQLYCQYNYSGAVKKTLQQYKFMKDYALKEVIAQRITLPQNKYDYIIPIPSPTDRDKERTFNAVTAVLDELDVTYLSCVEAQHKLKQSSLTKKQRAAQANPFEIITTHDFTDRYILLVDDIYTTGITVHQVACNFFVRKIRKFDVFTFAR</sequence>
<dbReference type="PANTHER" id="PTHR47505:SF1">
    <property type="entry name" value="DNA UTILIZATION PROTEIN YHGH"/>
    <property type="match status" value="1"/>
</dbReference>
<dbReference type="AlphaFoldDB" id="A0A151A6W4"/>
<dbReference type="CDD" id="cd06223">
    <property type="entry name" value="PRTases_typeI"/>
    <property type="match status" value="1"/>
</dbReference>
<dbReference type="InterPro" id="IPR000836">
    <property type="entry name" value="PRTase_dom"/>
</dbReference>
<comment type="similarity">
    <text evidence="1">Belongs to the ComF/GntX family.</text>
</comment>
<dbReference type="Gene3D" id="3.40.50.2020">
    <property type="match status" value="1"/>
</dbReference>
<protein>
    <recommendedName>
        <fullName evidence="4">Competence protein ComF</fullName>
    </recommendedName>
</protein>
<dbReference type="Proteomes" id="UP000075418">
    <property type="component" value="Unassembled WGS sequence"/>
</dbReference>
<dbReference type="RefSeq" id="WP_061855240.1">
    <property type="nucleotide sequence ID" value="NZ_JADIIP010000001.1"/>
</dbReference>
<dbReference type="EMBL" id="LUGM01000002">
    <property type="protein sequence ID" value="KYH15096.1"/>
    <property type="molecule type" value="Genomic_DNA"/>
</dbReference>
<organism evidence="2 3">
    <name type="scientific">Staphylococcus kloosii</name>
    <dbReference type="NCBI Taxonomy" id="29384"/>
    <lineage>
        <taxon>Bacteria</taxon>
        <taxon>Bacillati</taxon>
        <taxon>Bacillota</taxon>
        <taxon>Bacilli</taxon>
        <taxon>Bacillales</taxon>
        <taxon>Staphylococcaceae</taxon>
        <taxon>Staphylococcus</taxon>
    </lineage>
</organism>
<dbReference type="PANTHER" id="PTHR47505">
    <property type="entry name" value="DNA UTILIZATION PROTEIN YHGH"/>
    <property type="match status" value="1"/>
</dbReference>
<dbReference type="InterPro" id="IPR029057">
    <property type="entry name" value="PRTase-like"/>
</dbReference>
<name>A0A151A6W4_9STAP</name>
<gene>
    <name evidence="2" type="ORF">A0131_09985</name>
</gene>
<reference evidence="2 3" key="1">
    <citation type="submission" date="2016-02" db="EMBL/GenBank/DDBJ databases">
        <title>Draft genome sequence of hydrocarbon degrading Staphylococcus saprophyticus Strain CNV2, isolated from crude-oil contaminated soil from Noonmati Oil Refinery, Guwahati, Assam, India.</title>
        <authorList>
            <person name="Mukherjee A."/>
            <person name="Chettri B."/>
            <person name="Langpoklakpam J."/>
            <person name="Singh A.K."/>
            <person name="Chattopadhyay D.J."/>
        </authorList>
    </citation>
    <scope>NUCLEOTIDE SEQUENCE [LARGE SCALE GENOMIC DNA]</scope>
    <source>
        <strain evidence="2 3">CNV2</strain>
    </source>
</reference>
<evidence type="ECO:0000256" key="1">
    <source>
        <dbReference type="ARBA" id="ARBA00008007"/>
    </source>
</evidence>
<accession>A0A151A6W4</accession>
<comment type="caution">
    <text evidence="2">The sequence shown here is derived from an EMBL/GenBank/DDBJ whole genome shotgun (WGS) entry which is preliminary data.</text>
</comment>